<keyword evidence="5 8" id="KW-0812">Transmembrane</keyword>
<keyword evidence="3" id="KW-0813">Transport</keyword>
<dbReference type="NCBIfam" id="TIGR00710">
    <property type="entry name" value="efflux_Bcr_CflA"/>
    <property type="match status" value="1"/>
</dbReference>
<evidence type="ECO:0000313" key="10">
    <source>
        <dbReference type="EMBL" id="GGJ72654.1"/>
    </source>
</evidence>
<feature type="transmembrane region" description="Helical" evidence="8">
    <location>
        <begin position="106"/>
        <end position="126"/>
    </location>
</feature>
<evidence type="ECO:0000256" key="3">
    <source>
        <dbReference type="ARBA" id="ARBA00022448"/>
    </source>
</evidence>
<feature type="transmembrane region" description="Helical" evidence="8">
    <location>
        <begin position="83"/>
        <end position="100"/>
    </location>
</feature>
<dbReference type="InterPro" id="IPR004812">
    <property type="entry name" value="Efflux_drug-R_Bcr/CmlA"/>
</dbReference>
<feature type="transmembrane region" description="Helical" evidence="8">
    <location>
        <begin position="344"/>
        <end position="363"/>
    </location>
</feature>
<dbReference type="CDD" id="cd17320">
    <property type="entry name" value="MFS_MdfA_MDR_like"/>
    <property type="match status" value="1"/>
</dbReference>
<evidence type="ECO:0000256" key="1">
    <source>
        <dbReference type="ARBA" id="ARBA00004651"/>
    </source>
</evidence>
<feature type="transmembrane region" description="Helical" evidence="8">
    <location>
        <begin position="308"/>
        <end position="332"/>
    </location>
</feature>
<sequence length="402" mass="41463">MPSAPERSRLTPPLFALLIILGTTGPLATDMYLPSFPEMTAEFSASASAIQLTLTFFLVGMGMGQFLWGALSDRLGRARPLRWGTILFVLASVAAALAPTLETLSIARALQGFGGAAGVVISKAIVADTTKGVQTARIFSILMTIGAVAPAVAPLLGANLGALGGFRLVLWVLAVAALLMVVGALVIYRETHAISARSTGNFFAPLKVALGRRRFVGYLVQFGFTFGAMMAYVSASPFLYQTVMGLSAQDYALCFGINAVGLILSGLVSARLVGRVPLRRTITVALSVLLSSAVLLLVLALLQVSSLLLAAVIFVFVSATGFTMGNTTGLALNEVREVSGSGSALLGAAQFLIGALATPLVGLSGADSALAFALTALVSALLAFGALIYTSDRFHPGSTASV</sequence>
<dbReference type="InterPro" id="IPR020846">
    <property type="entry name" value="MFS_dom"/>
</dbReference>
<comment type="similarity">
    <text evidence="2">Belongs to the major facilitator superfamily. Bcr/CmlA family.</text>
</comment>
<keyword evidence="11" id="KW-1185">Reference proteome</keyword>
<dbReference type="PROSITE" id="PS50850">
    <property type="entry name" value="MFS"/>
    <property type="match status" value="1"/>
</dbReference>
<accession>A0ABQ2DTI2</accession>
<protein>
    <submittedName>
        <fullName evidence="10">Bcr/CflA family drug resistance efflux transporter</fullName>
    </submittedName>
</protein>
<feature type="transmembrane region" description="Helical" evidence="8">
    <location>
        <begin position="255"/>
        <end position="274"/>
    </location>
</feature>
<dbReference type="SUPFAM" id="SSF103473">
    <property type="entry name" value="MFS general substrate transporter"/>
    <property type="match status" value="1"/>
</dbReference>
<evidence type="ECO:0000256" key="8">
    <source>
        <dbReference type="SAM" id="Phobius"/>
    </source>
</evidence>
<name>A0ABQ2DTI2_9MICC</name>
<evidence type="ECO:0000256" key="2">
    <source>
        <dbReference type="ARBA" id="ARBA00006236"/>
    </source>
</evidence>
<evidence type="ECO:0000256" key="6">
    <source>
        <dbReference type="ARBA" id="ARBA00022989"/>
    </source>
</evidence>
<feature type="transmembrane region" description="Helical" evidence="8">
    <location>
        <begin position="369"/>
        <end position="389"/>
    </location>
</feature>
<dbReference type="Proteomes" id="UP000606115">
    <property type="component" value="Unassembled WGS sequence"/>
</dbReference>
<evidence type="ECO:0000256" key="7">
    <source>
        <dbReference type="ARBA" id="ARBA00023136"/>
    </source>
</evidence>
<feature type="transmembrane region" description="Helical" evidence="8">
    <location>
        <begin position="281"/>
        <end position="302"/>
    </location>
</feature>
<evidence type="ECO:0000259" key="9">
    <source>
        <dbReference type="PROSITE" id="PS50850"/>
    </source>
</evidence>
<dbReference type="Gene3D" id="1.20.1720.10">
    <property type="entry name" value="Multidrug resistance protein D"/>
    <property type="match status" value="1"/>
</dbReference>
<dbReference type="GeneID" id="303305790"/>
<feature type="transmembrane region" description="Helical" evidence="8">
    <location>
        <begin position="50"/>
        <end position="71"/>
    </location>
</feature>
<dbReference type="EMBL" id="BMKX01000012">
    <property type="protein sequence ID" value="GGJ72654.1"/>
    <property type="molecule type" value="Genomic_DNA"/>
</dbReference>
<proteinExistence type="inferred from homology"/>
<evidence type="ECO:0000256" key="4">
    <source>
        <dbReference type="ARBA" id="ARBA00022475"/>
    </source>
</evidence>
<organism evidence="10 11">
    <name type="scientific">Glutamicibacter ardleyensis</name>
    <dbReference type="NCBI Taxonomy" id="225894"/>
    <lineage>
        <taxon>Bacteria</taxon>
        <taxon>Bacillati</taxon>
        <taxon>Actinomycetota</taxon>
        <taxon>Actinomycetes</taxon>
        <taxon>Micrococcales</taxon>
        <taxon>Micrococcaceae</taxon>
        <taxon>Glutamicibacter</taxon>
    </lineage>
</organism>
<feature type="transmembrane region" description="Helical" evidence="8">
    <location>
        <begin position="215"/>
        <end position="235"/>
    </location>
</feature>
<keyword evidence="7 8" id="KW-0472">Membrane</keyword>
<feature type="transmembrane region" description="Helical" evidence="8">
    <location>
        <begin position="168"/>
        <end position="188"/>
    </location>
</feature>
<comment type="caution">
    <text evidence="10">The sequence shown here is derived from an EMBL/GenBank/DDBJ whole genome shotgun (WGS) entry which is preliminary data.</text>
</comment>
<dbReference type="PANTHER" id="PTHR23502">
    <property type="entry name" value="MAJOR FACILITATOR SUPERFAMILY"/>
    <property type="match status" value="1"/>
</dbReference>
<dbReference type="PANTHER" id="PTHR23502:SF132">
    <property type="entry name" value="POLYAMINE TRANSPORTER 2-RELATED"/>
    <property type="match status" value="1"/>
</dbReference>
<reference evidence="11" key="1">
    <citation type="journal article" date="2019" name="Int. J. Syst. Evol. Microbiol.">
        <title>The Global Catalogue of Microorganisms (GCM) 10K type strain sequencing project: providing services to taxonomists for standard genome sequencing and annotation.</title>
        <authorList>
            <consortium name="The Broad Institute Genomics Platform"/>
            <consortium name="The Broad Institute Genome Sequencing Center for Infectious Disease"/>
            <person name="Wu L."/>
            <person name="Ma J."/>
        </authorList>
    </citation>
    <scope>NUCLEOTIDE SEQUENCE [LARGE SCALE GENOMIC DNA]</scope>
    <source>
        <strain evidence="11">CGMCC 1.3685</strain>
    </source>
</reference>
<dbReference type="InterPro" id="IPR011701">
    <property type="entry name" value="MFS"/>
</dbReference>
<keyword evidence="4" id="KW-1003">Cell membrane</keyword>
<dbReference type="RefSeq" id="WP_188687317.1">
    <property type="nucleotide sequence ID" value="NZ_BMKX01000012.1"/>
</dbReference>
<dbReference type="InterPro" id="IPR036259">
    <property type="entry name" value="MFS_trans_sf"/>
</dbReference>
<feature type="transmembrane region" description="Helical" evidence="8">
    <location>
        <begin position="138"/>
        <end position="156"/>
    </location>
</feature>
<evidence type="ECO:0000256" key="5">
    <source>
        <dbReference type="ARBA" id="ARBA00022692"/>
    </source>
</evidence>
<feature type="domain" description="Major facilitator superfamily (MFS) profile" evidence="9">
    <location>
        <begin position="14"/>
        <end position="391"/>
    </location>
</feature>
<dbReference type="Pfam" id="PF07690">
    <property type="entry name" value="MFS_1"/>
    <property type="match status" value="1"/>
</dbReference>
<gene>
    <name evidence="10" type="ORF">GCM10007173_34530</name>
</gene>
<comment type="subcellular location">
    <subcellularLocation>
        <location evidence="1">Cell membrane</location>
        <topology evidence="1">Multi-pass membrane protein</topology>
    </subcellularLocation>
</comment>
<keyword evidence="6 8" id="KW-1133">Transmembrane helix</keyword>
<evidence type="ECO:0000313" key="11">
    <source>
        <dbReference type="Proteomes" id="UP000606115"/>
    </source>
</evidence>